<organism evidence="2 3">
    <name type="scientific">Acinetobacter sedimenti</name>
    <dbReference type="NCBI Taxonomy" id="2919922"/>
    <lineage>
        <taxon>Bacteria</taxon>
        <taxon>Pseudomonadati</taxon>
        <taxon>Pseudomonadota</taxon>
        <taxon>Gammaproteobacteria</taxon>
        <taxon>Moraxellales</taxon>
        <taxon>Moraxellaceae</taxon>
        <taxon>Acinetobacter</taxon>
    </lineage>
</organism>
<dbReference type="RefSeq" id="WP_241569916.1">
    <property type="nucleotide sequence ID" value="NZ_JAKUML010000001.1"/>
</dbReference>
<name>A0A9X1WWY7_9GAMM</name>
<reference evidence="2" key="1">
    <citation type="submission" date="2022-02" db="EMBL/GenBank/DDBJ databases">
        <title>Acinetobacter A3.8 sp. nov., isolated from Sediment (Zhairuo Island).</title>
        <authorList>
            <person name="Zheng K."/>
        </authorList>
    </citation>
    <scope>NUCLEOTIDE SEQUENCE</scope>
    <source>
        <strain evidence="2">A3.8</strain>
    </source>
</reference>
<dbReference type="AlphaFoldDB" id="A0A9X1WWY7"/>
<evidence type="ECO:0000313" key="3">
    <source>
        <dbReference type="Proteomes" id="UP001139701"/>
    </source>
</evidence>
<dbReference type="InterPro" id="IPR002925">
    <property type="entry name" value="Dienelactn_hydro"/>
</dbReference>
<proteinExistence type="predicted"/>
<dbReference type="PANTHER" id="PTHR22946:SF0">
    <property type="entry name" value="DIENELACTONE HYDROLASE DOMAIN-CONTAINING PROTEIN"/>
    <property type="match status" value="1"/>
</dbReference>
<dbReference type="Proteomes" id="UP001139701">
    <property type="component" value="Unassembled WGS sequence"/>
</dbReference>
<dbReference type="Gene3D" id="3.40.50.1820">
    <property type="entry name" value="alpha/beta hydrolase"/>
    <property type="match status" value="1"/>
</dbReference>
<dbReference type="EMBL" id="JAKUML010000001">
    <property type="protein sequence ID" value="MCJ8145367.1"/>
    <property type="molecule type" value="Genomic_DNA"/>
</dbReference>
<evidence type="ECO:0000313" key="2">
    <source>
        <dbReference type="EMBL" id="MCJ8145367.1"/>
    </source>
</evidence>
<dbReference type="InterPro" id="IPR029058">
    <property type="entry name" value="AB_hydrolase_fold"/>
</dbReference>
<keyword evidence="3" id="KW-1185">Reference proteome</keyword>
<dbReference type="PANTHER" id="PTHR22946">
    <property type="entry name" value="DIENELACTONE HYDROLASE DOMAIN-CONTAINING PROTEIN-RELATED"/>
    <property type="match status" value="1"/>
</dbReference>
<dbReference type="SUPFAM" id="SSF53474">
    <property type="entry name" value="alpha/beta-Hydrolases"/>
    <property type="match status" value="1"/>
</dbReference>
<keyword evidence="2" id="KW-0378">Hydrolase</keyword>
<feature type="domain" description="Dienelactone hydrolase" evidence="1">
    <location>
        <begin position="32"/>
        <end position="252"/>
    </location>
</feature>
<dbReference type="InterPro" id="IPR050261">
    <property type="entry name" value="FrsA_esterase"/>
</dbReference>
<dbReference type="GO" id="GO:0016787">
    <property type="term" value="F:hydrolase activity"/>
    <property type="evidence" value="ECO:0007669"/>
    <property type="project" value="UniProtKB-KW"/>
</dbReference>
<gene>
    <name evidence="2" type="ORF">MKI79_00275</name>
</gene>
<evidence type="ECO:0000259" key="1">
    <source>
        <dbReference type="Pfam" id="PF01738"/>
    </source>
</evidence>
<protein>
    <submittedName>
        <fullName evidence="2">Dienelactone hydrolase family protein</fullName>
    </submittedName>
</protein>
<sequence length="255" mass="28007">MTDNSPLNSTAEKAIRIREIQYQDSTGQNLVGLFAYPEGESNLAAVLVYPEWWGRNDYIESRARELAEYGFAALAIDMYGDKKIAEDASQANEYMMATFEPENVIVDRATAALNTLREQPEVDASRIAAIGFCYGGKVALDLARSGAELKAVATFHANLSAQTPAQEGTFKAEVVVAHGEEDSMVSLDDVEAFKQEMQNAKVKHRVDLYPNAKHGFTNPAADENARKNDVDLGYDALAEAESMDALYALLDRVLK</sequence>
<dbReference type="Pfam" id="PF01738">
    <property type="entry name" value="DLH"/>
    <property type="match status" value="1"/>
</dbReference>
<comment type="caution">
    <text evidence="2">The sequence shown here is derived from an EMBL/GenBank/DDBJ whole genome shotgun (WGS) entry which is preliminary data.</text>
</comment>
<accession>A0A9X1WWY7</accession>